<accession>A0A8S1XZP4</accession>
<comment type="caution">
    <text evidence="1">The sequence shown here is derived from an EMBL/GenBank/DDBJ whole genome shotgun (WGS) entry which is preliminary data.</text>
</comment>
<evidence type="ECO:0000313" key="1">
    <source>
        <dbReference type="EMBL" id="CAD8206916.1"/>
    </source>
</evidence>
<organism evidence="1 2">
    <name type="scientific">Paramecium pentaurelia</name>
    <dbReference type="NCBI Taxonomy" id="43138"/>
    <lineage>
        <taxon>Eukaryota</taxon>
        <taxon>Sar</taxon>
        <taxon>Alveolata</taxon>
        <taxon>Ciliophora</taxon>
        <taxon>Intramacronucleata</taxon>
        <taxon>Oligohymenophorea</taxon>
        <taxon>Peniculida</taxon>
        <taxon>Parameciidae</taxon>
        <taxon>Paramecium</taxon>
    </lineage>
</organism>
<gene>
    <name evidence="1" type="ORF">PPENT_87.1.T1450120</name>
</gene>
<keyword evidence="2" id="KW-1185">Reference proteome</keyword>
<evidence type="ECO:0000313" key="2">
    <source>
        <dbReference type="Proteomes" id="UP000689195"/>
    </source>
</evidence>
<reference evidence="1" key="1">
    <citation type="submission" date="2021-01" db="EMBL/GenBank/DDBJ databases">
        <authorList>
            <consortium name="Genoscope - CEA"/>
            <person name="William W."/>
        </authorList>
    </citation>
    <scope>NUCLEOTIDE SEQUENCE</scope>
</reference>
<dbReference type="OrthoDB" id="300781at2759"/>
<name>A0A8S1XZP4_9CILI</name>
<proteinExistence type="predicted"/>
<protein>
    <submittedName>
        <fullName evidence="1">Uncharacterized protein</fullName>
    </submittedName>
</protein>
<dbReference type="Proteomes" id="UP000689195">
    <property type="component" value="Unassembled WGS sequence"/>
</dbReference>
<dbReference type="AlphaFoldDB" id="A0A8S1XZP4"/>
<dbReference type="EMBL" id="CAJJDO010000145">
    <property type="protein sequence ID" value="CAD8206916.1"/>
    <property type="molecule type" value="Genomic_DNA"/>
</dbReference>
<sequence>MQEKRFTRITIDKNHPQSNIYITNKDFLRYKNNTQKKQKLEQLALMDIVVIINLIDQEILYEEIPHLNPTTVKKCQNNPFLENMGAAKLIDDVLKVQQKSVAIFCDETYIKSQQLLVCYLIYDQFKIMTDIRNLDSLENRLCEINFEKKEIALNENNLHIFKGFYGNPIFPNYRFKAEINQISEVLKFQQTKSISDKTYTNRDKNVSYFINGDNLNLSYPLNQLQLSKIDLNQKYFEVLEAIKDDEVVKWNSAIILKQK</sequence>